<dbReference type="GO" id="GO:0016301">
    <property type="term" value="F:kinase activity"/>
    <property type="evidence" value="ECO:0007669"/>
    <property type="project" value="UniProtKB-KW"/>
</dbReference>
<keyword evidence="2 7" id="KW-0418">Kinase</keyword>
<feature type="domain" description="Signal transduction histidine kinase subgroup 3 dimerisation and phosphoacceptor" evidence="6">
    <location>
        <begin position="211"/>
        <end position="277"/>
    </location>
</feature>
<feature type="transmembrane region" description="Helical" evidence="5">
    <location>
        <begin position="74"/>
        <end position="94"/>
    </location>
</feature>
<gene>
    <name evidence="7" type="ORF">ACFPC0_09215</name>
</gene>
<evidence type="ECO:0000256" key="3">
    <source>
        <dbReference type="ARBA" id="ARBA00023012"/>
    </source>
</evidence>
<keyword evidence="3" id="KW-0902">Two-component regulatory system</keyword>
<evidence type="ECO:0000256" key="4">
    <source>
        <dbReference type="SAM" id="MobiDB-lite"/>
    </source>
</evidence>
<proteinExistence type="predicted"/>
<dbReference type="InterPro" id="IPR050482">
    <property type="entry name" value="Sensor_HK_TwoCompSys"/>
</dbReference>
<dbReference type="CDD" id="cd16917">
    <property type="entry name" value="HATPase_UhpB-NarQ-NarX-like"/>
    <property type="match status" value="1"/>
</dbReference>
<evidence type="ECO:0000259" key="6">
    <source>
        <dbReference type="Pfam" id="PF07730"/>
    </source>
</evidence>
<dbReference type="PANTHER" id="PTHR24421">
    <property type="entry name" value="NITRATE/NITRITE SENSOR PROTEIN NARX-RELATED"/>
    <property type="match status" value="1"/>
</dbReference>
<dbReference type="SUPFAM" id="SSF55874">
    <property type="entry name" value="ATPase domain of HSP90 chaperone/DNA topoisomerase II/histidine kinase"/>
    <property type="match status" value="1"/>
</dbReference>
<evidence type="ECO:0000256" key="5">
    <source>
        <dbReference type="SAM" id="Phobius"/>
    </source>
</evidence>
<keyword evidence="8" id="KW-1185">Reference proteome</keyword>
<feature type="compositionally biased region" description="Gly residues" evidence="4">
    <location>
        <begin position="376"/>
        <end position="386"/>
    </location>
</feature>
<accession>A0ABV8TBT2</accession>
<feature type="transmembrane region" description="Helical" evidence="5">
    <location>
        <begin position="44"/>
        <end position="62"/>
    </location>
</feature>
<evidence type="ECO:0000313" key="8">
    <source>
        <dbReference type="Proteomes" id="UP001595824"/>
    </source>
</evidence>
<feature type="transmembrane region" description="Helical" evidence="5">
    <location>
        <begin position="106"/>
        <end position="126"/>
    </location>
</feature>
<protein>
    <submittedName>
        <fullName evidence="7">Sensor histidine kinase</fullName>
    </submittedName>
</protein>
<dbReference type="EMBL" id="JBHSDP010000009">
    <property type="protein sequence ID" value="MFC4328008.1"/>
    <property type="molecule type" value="Genomic_DNA"/>
</dbReference>
<keyword evidence="5" id="KW-0472">Membrane</keyword>
<evidence type="ECO:0000256" key="2">
    <source>
        <dbReference type="ARBA" id="ARBA00022777"/>
    </source>
</evidence>
<name>A0ABV8TBT2_9ACTN</name>
<dbReference type="Gene3D" id="1.20.5.1930">
    <property type="match status" value="1"/>
</dbReference>
<reference evidence="8" key="1">
    <citation type="journal article" date="2019" name="Int. J. Syst. Evol. Microbiol.">
        <title>The Global Catalogue of Microorganisms (GCM) 10K type strain sequencing project: providing services to taxonomists for standard genome sequencing and annotation.</title>
        <authorList>
            <consortium name="The Broad Institute Genomics Platform"/>
            <consortium name="The Broad Institute Genome Sequencing Center for Infectious Disease"/>
            <person name="Wu L."/>
            <person name="Ma J."/>
        </authorList>
    </citation>
    <scope>NUCLEOTIDE SEQUENCE [LARGE SCALE GENOMIC DNA]</scope>
    <source>
        <strain evidence="8">PCU 347</strain>
    </source>
</reference>
<dbReference type="InterPro" id="IPR036890">
    <property type="entry name" value="HATPase_C_sf"/>
</dbReference>
<keyword evidence="5" id="KW-1133">Transmembrane helix</keyword>
<feature type="compositionally biased region" description="Pro residues" evidence="4">
    <location>
        <begin position="396"/>
        <end position="413"/>
    </location>
</feature>
<dbReference type="Proteomes" id="UP001595824">
    <property type="component" value="Unassembled WGS sequence"/>
</dbReference>
<keyword evidence="5" id="KW-0812">Transmembrane</keyword>
<dbReference type="PANTHER" id="PTHR24421:SF63">
    <property type="entry name" value="SENSOR HISTIDINE KINASE DESK"/>
    <property type="match status" value="1"/>
</dbReference>
<dbReference type="RefSeq" id="WP_381738023.1">
    <property type="nucleotide sequence ID" value="NZ_JBHSDP010000009.1"/>
</dbReference>
<feature type="compositionally biased region" description="Low complexity" evidence="4">
    <location>
        <begin position="420"/>
        <end position="429"/>
    </location>
</feature>
<keyword evidence="1" id="KW-0808">Transferase</keyword>
<feature type="transmembrane region" description="Helical" evidence="5">
    <location>
        <begin position="167"/>
        <end position="189"/>
    </location>
</feature>
<evidence type="ECO:0000256" key="1">
    <source>
        <dbReference type="ARBA" id="ARBA00022679"/>
    </source>
</evidence>
<dbReference type="Pfam" id="PF07730">
    <property type="entry name" value="HisKA_3"/>
    <property type="match status" value="1"/>
</dbReference>
<comment type="caution">
    <text evidence="7">The sequence shown here is derived from an EMBL/GenBank/DDBJ whole genome shotgun (WGS) entry which is preliminary data.</text>
</comment>
<sequence length="435" mass="45702">MLDVGARDPDEFSADRWPDWSFWKEQPDGPEAYGRGRGRNRGRVVVAAATALASLALIARAVDIAHGTGPAPLTWLAIGLVACYGVGCLPASWYGPMALRRGRVAIVAVMFLLGAAPAVLLASPYHLTDLTYALAIGLMLLPLRHALLLGLGTVLGQILWMRLAQGGVAWAQVAILVGVTAALGTVFALNFTIGHLRAAREQVRRLAVNEERERVARDMHDVLGHSLSTMTVKLGLTRRILESTGDVALAVGQVTELETMARTALSDVRATISGYRTLSLDSELAGARLALRAAGVRADLPATTDAVRPELREVFGYVVREAVTNVLRHSDAERCTVRVGPDWVEVTDDGSPTGDAAAGNGLTGLTERMAAVSGTLGHGAAPGGGFRVVARGPDPALRPAPPGPPRPPRPPGPSEKTERPGTGPTGTDPTGDEPT</sequence>
<evidence type="ECO:0000313" key="7">
    <source>
        <dbReference type="EMBL" id="MFC4328008.1"/>
    </source>
</evidence>
<dbReference type="Gene3D" id="3.30.565.10">
    <property type="entry name" value="Histidine kinase-like ATPase, C-terminal domain"/>
    <property type="match status" value="1"/>
</dbReference>
<organism evidence="7 8">
    <name type="scientific">Streptomyces andamanensis</name>
    <dbReference type="NCBI Taxonomy" id="1565035"/>
    <lineage>
        <taxon>Bacteria</taxon>
        <taxon>Bacillati</taxon>
        <taxon>Actinomycetota</taxon>
        <taxon>Actinomycetes</taxon>
        <taxon>Kitasatosporales</taxon>
        <taxon>Streptomycetaceae</taxon>
        <taxon>Streptomyces</taxon>
    </lineage>
</organism>
<feature type="region of interest" description="Disordered" evidence="4">
    <location>
        <begin position="376"/>
        <end position="435"/>
    </location>
</feature>
<feature type="transmembrane region" description="Helical" evidence="5">
    <location>
        <begin position="132"/>
        <end position="155"/>
    </location>
</feature>
<dbReference type="InterPro" id="IPR011712">
    <property type="entry name" value="Sig_transdc_His_kin_sub3_dim/P"/>
</dbReference>